<dbReference type="SUPFAM" id="SSF49785">
    <property type="entry name" value="Galactose-binding domain-like"/>
    <property type="match status" value="1"/>
</dbReference>
<dbReference type="Proteomes" id="UP000192746">
    <property type="component" value="Unassembled WGS sequence"/>
</dbReference>
<evidence type="ECO:0000313" key="3">
    <source>
        <dbReference type="EMBL" id="ORL44389.1"/>
    </source>
</evidence>
<feature type="region of interest" description="Disordered" evidence="1">
    <location>
        <begin position="28"/>
        <end position="48"/>
    </location>
</feature>
<comment type="caution">
    <text evidence="3">The sequence shown here is derived from an EMBL/GenBank/DDBJ whole genome shotgun (WGS) entry which is preliminary data.</text>
</comment>
<feature type="domain" description="F5/8 type C" evidence="2">
    <location>
        <begin position="350"/>
        <end position="459"/>
    </location>
</feature>
<dbReference type="Gene3D" id="2.60.120.260">
    <property type="entry name" value="Galactose-binding domain-like"/>
    <property type="match status" value="1"/>
</dbReference>
<dbReference type="STRING" id="1185767.IIF7_15440"/>
<sequence>MIKFPFYNLFSGLALFFFMNSCSSSEDEVTLEDDREEVEEPTEEEPDDEYAAPAMWQEHWFDHTELVQLVYENEDLALYYDSDVDRSIIWPNTTFSDVWEYVKTVYGSYGEDEKLYAILHTDKYSGGHPSTFMDESHDFRNVVDCGPYTWQDEDPDLGLSMMIHEVGHIVEGATNGIQYNPAWDIWGDSKWAEIFVYDVYKGIGKDDFAQHAYDDFMNTVDDYPRPGTMWFRNWFYPIYSNYGEAALLNNFYDLLADYFPTNSAKNRFSRRMNMGEFIHFWSGAANHDLKEQATIAFGWSSIYEEQLTKAREDFPELDYEYSETPEVDQPVNFALEGNLSVSAENANGAEAQEGSSKLTDGLLSTKFFLRPYSSDFEAILSFEDEITINAYSISSANDFAERDPKSWELLGSLDGENWESIDVQTEVTFEERFQNKIFEFDQDINYSYFKLRIMENAGSTDLQVGEWSLLYINDQNDN</sequence>
<name>A0A1Y1T053_9FLAO</name>
<reference evidence="3 4" key="1">
    <citation type="submission" date="2013-04" db="EMBL/GenBank/DDBJ databases">
        <title>Zunongwangia sp. 22II14-10F7 Genome Sequencing.</title>
        <authorList>
            <person name="Lai Q."/>
            <person name="Shao Z."/>
        </authorList>
    </citation>
    <scope>NUCLEOTIDE SEQUENCE [LARGE SCALE GENOMIC DNA]</scope>
    <source>
        <strain evidence="3 4">22II14-10F7</strain>
    </source>
</reference>
<dbReference type="RefSeq" id="WP_139801344.1">
    <property type="nucleotide sequence ID" value="NZ_ARYN01000015.1"/>
</dbReference>
<evidence type="ECO:0000313" key="4">
    <source>
        <dbReference type="Proteomes" id="UP000192746"/>
    </source>
</evidence>
<dbReference type="InterPro" id="IPR008979">
    <property type="entry name" value="Galactose-bd-like_sf"/>
</dbReference>
<evidence type="ECO:0000256" key="1">
    <source>
        <dbReference type="SAM" id="MobiDB-lite"/>
    </source>
</evidence>
<organism evidence="3 4">
    <name type="scientific">Zunongwangia atlantica 22II14-10F7</name>
    <dbReference type="NCBI Taxonomy" id="1185767"/>
    <lineage>
        <taxon>Bacteria</taxon>
        <taxon>Pseudomonadati</taxon>
        <taxon>Bacteroidota</taxon>
        <taxon>Flavobacteriia</taxon>
        <taxon>Flavobacteriales</taxon>
        <taxon>Flavobacteriaceae</taxon>
        <taxon>Zunongwangia</taxon>
    </lineage>
</organism>
<proteinExistence type="predicted"/>
<dbReference type="EMBL" id="ARYN01000015">
    <property type="protein sequence ID" value="ORL44389.1"/>
    <property type="molecule type" value="Genomic_DNA"/>
</dbReference>
<dbReference type="OrthoDB" id="5134860at2"/>
<dbReference type="Pfam" id="PF00754">
    <property type="entry name" value="F5_F8_type_C"/>
    <property type="match status" value="1"/>
</dbReference>
<protein>
    <recommendedName>
        <fullName evidence="2">F5/8 type C domain-containing protein</fullName>
    </recommendedName>
</protein>
<gene>
    <name evidence="3" type="ORF">IIF7_15440</name>
</gene>
<keyword evidence="4" id="KW-1185">Reference proteome</keyword>
<dbReference type="AlphaFoldDB" id="A0A1Y1T053"/>
<evidence type="ECO:0000259" key="2">
    <source>
        <dbReference type="Pfam" id="PF00754"/>
    </source>
</evidence>
<accession>A0A1Y1T053</accession>
<dbReference type="InterPro" id="IPR000421">
    <property type="entry name" value="FA58C"/>
</dbReference>